<organism evidence="4 5">
    <name type="scientific">Pedobacter changchengzhani</name>
    <dbReference type="NCBI Taxonomy" id="2529274"/>
    <lineage>
        <taxon>Bacteria</taxon>
        <taxon>Pseudomonadati</taxon>
        <taxon>Bacteroidota</taxon>
        <taxon>Sphingobacteriia</taxon>
        <taxon>Sphingobacteriales</taxon>
        <taxon>Sphingobacteriaceae</taxon>
        <taxon>Pedobacter</taxon>
    </lineage>
</organism>
<keyword evidence="1" id="KW-1133">Transmembrane helix</keyword>
<evidence type="ECO:0000256" key="1">
    <source>
        <dbReference type="SAM" id="Phobius"/>
    </source>
</evidence>
<keyword evidence="2" id="KW-0732">Signal</keyword>
<dbReference type="InterPro" id="IPR011990">
    <property type="entry name" value="TPR-like_helical_dom_sf"/>
</dbReference>
<dbReference type="Pfam" id="PF12770">
    <property type="entry name" value="CHAT"/>
    <property type="match status" value="1"/>
</dbReference>
<feature type="signal peptide" evidence="2">
    <location>
        <begin position="1"/>
        <end position="22"/>
    </location>
</feature>
<dbReference type="PANTHER" id="PTHR10098">
    <property type="entry name" value="RAPSYN-RELATED"/>
    <property type="match status" value="1"/>
</dbReference>
<name>A0A4R5MMD1_9SPHI</name>
<keyword evidence="1" id="KW-0472">Membrane</keyword>
<dbReference type="RefSeq" id="WP_133261624.1">
    <property type="nucleotide sequence ID" value="NZ_SJCY01000003.1"/>
</dbReference>
<feature type="transmembrane region" description="Helical" evidence="1">
    <location>
        <begin position="862"/>
        <end position="881"/>
    </location>
</feature>
<dbReference type="InterPro" id="IPR019734">
    <property type="entry name" value="TPR_rpt"/>
</dbReference>
<accession>A0A4R5MMD1</accession>
<dbReference type="EMBL" id="SJCY01000003">
    <property type="protein sequence ID" value="TDG36676.1"/>
    <property type="molecule type" value="Genomic_DNA"/>
</dbReference>
<dbReference type="Proteomes" id="UP000295668">
    <property type="component" value="Unassembled WGS sequence"/>
</dbReference>
<evidence type="ECO:0000313" key="4">
    <source>
        <dbReference type="EMBL" id="TDG36676.1"/>
    </source>
</evidence>
<proteinExistence type="predicted"/>
<evidence type="ECO:0000256" key="2">
    <source>
        <dbReference type="SAM" id="SignalP"/>
    </source>
</evidence>
<dbReference type="OrthoDB" id="9771112at2"/>
<dbReference type="InterPro" id="IPR024983">
    <property type="entry name" value="CHAT_dom"/>
</dbReference>
<dbReference type="AlphaFoldDB" id="A0A4R5MMD1"/>
<dbReference type="Gene3D" id="1.25.40.10">
    <property type="entry name" value="Tetratricopeptide repeat domain"/>
    <property type="match status" value="2"/>
</dbReference>
<dbReference type="SMART" id="SM00028">
    <property type="entry name" value="TPR"/>
    <property type="match status" value="5"/>
</dbReference>
<evidence type="ECO:0000313" key="5">
    <source>
        <dbReference type="Proteomes" id="UP000295668"/>
    </source>
</evidence>
<gene>
    <name evidence="4" type="ORF">EZJ43_05165</name>
</gene>
<comment type="caution">
    <text evidence="4">The sequence shown here is derived from an EMBL/GenBank/DDBJ whole genome shotgun (WGS) entry which is preliminary data.</text>
</comment>
<keyword evidence="1" id="KW-0812">Transmembrane</keyword>
<feature type="chain" id="PRO_5020981936" evidence="2">
    <location>
        <begin position="23"/>
        <end position="890"/>
    </location>
</feature>
<evidence type="ECO:0000259" key="3">
    <source>
        <dbReference type="Pfam" id="PF12770"/>
    </source>
</evidence>
<reference evidence="4 5" key="1">
    <citation type="submission" date="2019-02" db="EMBL/GenBank/DDBJ databases">
        <title>Pedobacter sp. nov., a novel speices isolated from soil of pinguins habitat in Antarcitica.</title>
        <authorList>
            <person name="He R.-H."/>
        </authorList>
    </citation>
    <scope>NUCLEOTIDE SEQUENCE [LARGE SCALE GENOMIC DNA]</scope>
    <source>
        <strain evidence="4 5">E01020</strain>
    </source>
</reference>
<keyword evidence="5" id="KW-1185">Reference proteome</keyword>
<protein>
    <submittedName>
        <fullName evidence="4">CHAT domain-containing protein</fullName>
    </submittedName>
</protein>
<sequence length="890" mass="101290">MRLSLAFRLFITLICFANLLFAQDEAFNRKQEALKSANNLSEWIYERLDYVSQNPQQSILLQSTPKDAWRKPLSSLEKQAWLDYLNTCGYYELQEGNILEAINSYEVALSYYEKNIEALKNYEIIEYTLKPLSNSYTRLGDYESALYLQKKSVDILTKAGRNQELPAIFGNMAISYRSMGNLPEAEKSILSALKIASAINPSILLLNNIYADVLFDQNKFAEAKKLIDQNISKHKNINPENAYWVMSAYATAGNIELKLGNYATAEKQFNLSLSTLNKYFKGLRIREKANIFTQLGKIKFLQQKPLLALNHFQSSLKTLKIIGNNNQIDASKIYGENKIMEVFEQIATVQLALQQPDEAFKNIQLALITADKIRSEFDDDKTKQRLQADTKSIAERGIEISYNQYLKTKQQKYLIDILNLSEQSKSRTLLDQIQRNQKLLAITNKDSLFIKKQALERAIIFNERQEIERRTTSKKMDALKFDLALINKQIKEKYRQFNTSTYSKPIAEEIDKLPNTRFITYFFGKEAIYILNIKNKKILQVEKLAHATDIKLSVENFSNTYFQHGPNAMMNDPKLFFEASNHVYKTLLGNILFTPNEKIIIVPDGVLAFISFDGLITNSKYTANISSWPFLIKSNIISYAFSLKTLVSNKASSKSNNFAGLFITHQKLNNQPLLAVQEEADKIKQIVGGNFLFNDEVNHNSFINAFENSKVLHIGTHAYLSGENAEPTLDFEKEKIYLFELSSQKTAPSLVVLSACRTADGALANGEGVISLSRGFNAIGTPATIAGLWNVNDHAASIITANFYKFLLNDKSGSEALNLAKKDWLNQPKSTDAMYLPYYWDSLIYMGLDQNINLKASTNWKLINGILVAISILGCSIIWFLNRKRFNKNK</sequence>
<feature type="domain" description="CHAT" evidence="3">
    <location>
        <begin position="595"/>
        <end position="847"/>
    </location>
</feature>
<dbReference type="SUPFAM" id="SSF48452">
    <property type="entry name" value="TPR-like"/>
    <property type="match status" value="2"/>
</dbReference>